<evidence type="ECO:0000313" key="2">
    <source>
        <dbReference type="EMBL" id="QHT24405.1"/>
    </source>
</evidence>
<reference evidence="2" key="1">
    <citation type="journal article" date="2020" name="Nature">
        <title>Giant virus diversity and host interactions through global metagenomics.</title>
        <authorList>
            <person name="Schulz F."/>
            <person name="Roux S."/>
            <person name="Paez-Espino D."/>
            <person name="Jungbluth S."/>
            <person name="Walsh D.A."/>
            <person name="Denef V.J."/>
            <person name="McMahon K.D."/>
            <person name="Konstantinidis K.T."/>
            <person name="Eloe-Fadrosh E.A."/>
            <person name="Kyrpides N.C."/>
            <person name="Woyke T."/>
        </authorList>
    </citation>
    <scope>NUCLEOTIDE SEQUENCE</scope>
    <source>
        <strain evidence="2">GVMAG-M-3300023179-150</strain>
    </source>
</reference>
<feature type="region of interest" description="Disordered" evidence="1">
    <location>
        <begin position="168"/>
        <end position="219"/>
    </location>
</feature>
<protein>
    <recommendedName>
        <fullName evidence="3">S1 motif domain-containing protein</fullName>
    </recommendedName>
</protein>
<proteinExistence type="predicted"/>
<feature type="compositionally biased region" description="Acidic residues" evidence="1">
    <location>
        <begin position="184"/>
        <end position="203"/>
    </location>
</feature>
<dbReference type="AlphaFoldDB" id="A0A6C0EAJ3"/>
<feature type="compositionally biased region" description="Polar residues" evidence="1">
    <location>
        <begin position="174"/>
        <end position="183"/>
    </location>
</feature>
<accession>A0A6C0EAJ3</accession>
<organism evidence="2">
    <name type="scientific">viral metagenome</name>
    <dbReference type="NCBI Taxonomy" id="1070528"/>
    <lineage>
        <taxon>unclassified sequences</taxon>
        <taxon>metagenomes</taxon>
        <taxon>organismal metagenomes</taxon>
    </lineage>
</organism>
<evidence type="ECO:0008006" key="3">
    <source>
        <dbReference type="Google" id="ProtNLM"/>
    </source>
</evidence>
<sequence>MNSKNSDLYVTNILDYRYHLNADELGHDPDEIFLAKLKKEIEGRCIKEGYVKNNSIKILSRTIGKINQAYFTGLPVYDIKYQADVCNPPIGSIITCFVKDITKMGVICTINDGDNPLDIVVPSQLHFNNKKYTMLEPDMKIQIKVLNKRHENADNCIQIMGILETTPFDEDKNLNNNTDQPSQTEEDSESSDSDSESDSDSDKDDDKDMDKDTDKDKSA</sequence>
<name>A0A6C0EAJ3_9ZZZZ</name>
<dbReference type="EMBL" id="MN739745">
    <property type="protein sequence ID" value="QHT24405.1"/>
    <property type="molecule type" value="Genomic_DNA"/>
</dbReference>
<evidence type="ECO:0000256" key="1">
    <source>
        <dbReference type="SAM" id="MobiDB-lite"/>
    </source>
</evidence>
<feature type="compositionally biased region" description="Basic and acidic residues" evidence="1">
    <location>
        <begin position="204"/>
        <end position="219"/>
    </location>
</feature>